<protein>
    <submittedName>
        <fullName evidence="2">Transcriptional regulator, RpiR family</fullName>
    </submittedName>
</protein>
<dbReference type="PANTHER" id="PTHR30514">
    <property type="entry name" value="GLUCOKINASE"/>
    <property type="match status" value="1"/>
</dbReference>
<dbReference type="GO" id="GO:1901135">
    <property type="term" value="P:carbohydrate derivative metabolic process"/>
    <property type="evidence" value="ECO:0007669"/>
    <property type="project" value="InterPro"/>
</dbReference>
<dbReference type="AlphaFoldDB" id="A0A3P3XNY1"/>
<dbReference type="Pfam" id="PF01380">
    <property type="entry name" value="SIS"/>
    <property type="match status" value="1"/>
</dbReference>
<organism evidence="2">
    <name type="scientific">uncultured spirochete</name>
    <dbReference type="NCBI Taxonomy" id="156406"/>
    <lineage>
        <taxon>Bacteria</taxon>
        <taxon>Pseudomonadati</taxon>
        <taxon>Spirochaetota</taxon>
        <taxon>Spirochaetia</taxon>
        <taxon>Spirochaetales</taxon>
        <taxon>environmental samples</taxon>
    </lineage>
</organism>
<dbReference type="PROSITE" id="PS51071">
    <property type="entry name" value="HTH_RPIR"/>
    <property type="match status" value="1"/>
</dbReference>
<sequence length="289" mass="32363">MPLVSTKIKETLPHMNPNFQKIGSFILDHDNKVAFTSIYTLSDALGTSTATLVRFAKSLGYSGYQSFKKELQEEIQHRLQPYEKVSLSKLGSLPEEKQLQRLIQNECNNLRITLNNLKLTDMETMIHAVKNARRIFIAGFGISRHFAHILQTTFLASQEKDVFVITGSVSDYSPLLKSFGHEDIMFLMTFPPYSAEVRHVADVTKGRGGYLCLFTDSASCPVYSHADVTVKCSTNSLLMSNSFVGLVSTIQVFIHMLLLSGDHGGDNIRNGLEMQKLGYSIISNREETQ</sequence>
<dbReference type="SUPFAM" id="SSF53697">
    <property type="entry name" value="SIS domain"/>
    <property type="match status" value="1"/>
</dbReference>
<dbReference type="EMBL" id="FWDO01000004">
    <property type="protein sequence ID" value="SLM17954.1"/>
    <property type="molecule type" value="Genomic_DNA"/>
</dbReference>
<dbReference type="GO" id="GO:0003677">
    <property type="term" value="F:DNA binding"/>
    <property type="evidence" value="ECO:0007669"/>
    <property type="project" value="InterPro"/>
</dbReference>
<dbReference type="InterPro" id="IPR000281">
    <property type="entry name" value="HTH_RpiR"/>
</dbReference>
<dbReference type="InterPro" id="IPR047640">
    <property type="entry name" value="RpiR-like"/>
</dbReference>
<dbReference type="GO" id="GO:0097367">
    <property type="term" value="F:carbohydrate derivative binding"/>
    <property type="evidence" value="ECO:0007669"/>
    <property type="project" value="InterPro"/>
</dbReference>
<feature type="domain" description="HTH rpiR-type" evidence="1">
    <location>
        <begin position="2"/>
        <end position="78"/>
    </location>
</feature>
<dbReference type="GO" id="GO:0003700">
    <property type="term" value="F:DNA-binding transcription factor activity"/>
    <property type="evidence" value="ECO:0007669"/>
    <property type="project" value="InterPro"/>
</dbReference>
<reference evidence="2" key="1">
    <citation type="submission" date="2017-02" db="EMBL/GenBank/DDBJ databases">
        <authorList>
            <person name="Regsiter A."/>
            <person name="William W."/>
        </authorList>
    </citation>
    <scope>NUCLEOTIDE SEQUENCE</scope>
    <source>
        <strain evidence="2">BdmA 4</strain>
    </source>
</reference>
<dbReference type="SUPFAM" id="SSF46689">
    <property type="entry name" value="Homeodomain-like"/>
    <property type="match status" value="1"/>
</dbReference>
<dbReference type="Pfam" id="PF01418">
    <property type="entry name" value="HTH_6"/>
    <property type="match status" value="1"/>
</dbReference>
<dbReference type="InterPro" id="IPR009057">
    <property type="entry name" value="Homeodomain-like_sf"/>
</dbReference>
<dbReference type="InterPro" id="IPR001347">
    <property type="entry name" value="SIS_dom"/>
</dbReference>
<dbReference type="InterPro" id="IPR046348">
    <property type="entry name" value="SIS_dom_sf"/>
</dbReference>
<evidence type="ECO:0000313" key="2">
    <source>
        <dbReference type="EMBL" id="SLM17954.1"/>
    </source>
</evidence>
<evidence type="ECO:0000259" key="1">
    <source>
        <dbReference type="PROSITE" id="PS51071"/>
    </source>
</evidence>
<accession>A0A3P3XNY1</accession>
<dbReference type="Gene3D" id="1.10.10.10">
    <property type="entry name" value="Winged helix-like DNA-binding domain superfamily/Winged helix DNA-binding domain"/>
    <property type="match status" value="1"/>
</dbReference>
<dbReference type="PANTHER" id="PTHR30514:SF18">
    <property type="entry name" value="RPIR-FAMILY TRANSCRIPTIONAL REGULATOR"/>
    <property type="match status" value="1"/>
</dbReference>
<gene>
    <name evidence="2" type="ORF">SPIRO4BDMA_40526</name>
</gene>
<name>A0A3P3XNY1_9SPIR</name>
<proteinExistence type="predicted"/>
<dbReference type="Gene3D" id="3.40.50.10490">
    <property type="entry name" value="Glucose-6-phosphate isomerase like protein, domain 1"/>
    <property type="match status" value="1"/>
</dbReference>
<dbReference type="InterPro" id="IPR036388">
    <property type="entry name" value="WH-like_DNA-bd_sf"/>
</dbReference>